<name>A0ACC2BCH8_DIPCM</name>
<dbReference type="Proteomes" id="UP001162992">
    <property type="component" value="Chromosome 16"/>
</dbReference>
<organism evidence="1 2">
    <name type="scientific">Diphasiastrum complanatum</name>
    <name type="common">Issler's clubmoss</name>
    <name type="synonym">Lycopodium complanatum</name>
    <dbReference type="NCBI Taxonomy" id="34168"/>
    <lineage>
        <taxon>Eukaryota</taxon>
        <taxon>Viridiplantae</taxon>
        <taxon>Streptophyta</taxon>
        <taxon>Embryophyta</taxon>
        <taxon>Tracheophyta</taxon>
        <taxon>Lycopodiopsida</taxon>
        <taxon>Lycopodiales</taxon>
        <taxon>Lycopodiaceae</taxon>
        <taxon>Lycopodioideae</taxon>
        <taxon>Diphasiastrum</taxon>
    </lineage>
</organism>
<comment type="caution">
    <text evidence="1">The sequence shown here is derived from an EMBL/GenBank/DDBJ whole genome shotgun (WGS) entry which is preliminary data.</text>
</comment>
<proteinExistence type="predicted"/>
<gene>
    <name evidence="1" type="ORF">O6H91_16G056500</name>
</gene>
<sequence>MHTSGEANVGSKCIDRSRARAMADGMKVRVRAVAGGPTHKLNVGAPCRLQDLYHRLATLTSLPASSFTISLNKRDAIQAQAEATLASLGITAGDLLFYFTSTSSVSAAAAAVEGIHVSDDPAIGFPSASASASASSRAAAVGRIEAERESSAVMTDGSLGTQGLLQKNVGSNEDSVRRELCASAALQRMSASLGFQEKSFECDVARADNGTSMNASSCVSARSQEECDIDLNESREEASMAELSDDATEIAQCYHFFIPDLLQRVLMKEAKNVSQREGFLVLALHAVMLETGFVSGEPSQETVACDPYALPSGWSRIGGLINLKYTLPNLLTSSGTAFLPTSDVGKVFLRCQTVGDSLVVYGTIAGGISSEIYRISLSSWKYLVESLRDPVEVNARLPGKRPLQEDLVISCSRNSLLEIFSNIFEFWKEVKDSLSLRLLTALCERSGLAPPPSFLLLPTELKMRVFEMLSAPALAMISCVCSELRFLTSNDDLWKEKFRQEFGLKGDKQGSEDCWKIAFVREWMWRKQRNEGLRDHRMRFRPETFPFRLRRPPYLRPGFGIRGGDYDSFPSLPRVFRGGTSPGGSGPSGRGFGFAIR</sequence>
<accession>A0ACC2BCH8</accession>
<evidence type="ECO:0000313" key="2">
    <source>
        <dbReference type="Proteomes" id="UP001162992"/>
    </source>
</evidence>
<keyword evidence="2" id="KW-1185">Reference proteome</keyword>
<reference evidence="2" key="1">
    <citation type="journal article" date="2024" name="Proc. Natl. Acad. Sci. U.S.A.">
        <title>Extraordinary preservation of gene collinearity over three hundred million years revealed in homosporous lycophytes.</title>
        <authorList>
            <person name="Li C."/>
            <person name="Wickell D."/>
            <person name="Kuo L.Y."/>
            <person name="Chen X."/>
            <person name="Nie B."/>
            <person name="Liao X."/>
            <person name="Peng D."/>
            <person name="Ji J."/>
            <person name="Jenkins J."/>
            <person name="Williams M."/>
            <person name="Shu S."/>
            <person name="Plott C."/>
            <person name="Barry K."/>
            <person name="Rajasekar S."/>
            <person name="Grimwood J."/>
            <person name="Han X."/>
            <person name="Sun S."/>
            <person name="Hou Z."/>
            <person name="He W."/>
            <person name="Dai G."/>
            <person name="Sun C."/>
            <person name="Schmutz J."/>
            <person name="Leebens-Mack J.H."/>
            <person name="Li F.W."/>
            <person name="Wang L."/>
        </authorList>
    </citation>
    <scope>NUCLEOTIDE SEQUENCE [LARGE SCALE GENOMIC DNA]</scope>
    <source>
        <strain evidence="2">cv. PW_Plant_1</strain>
    </source>
</reference>
<dbReference type="EMBL" id="CM055107">
    <property type="protein sequence ID" value="KAJ7527475.1"/>
    <property type="molecule type" value="Genomic_DNA"/>
</dbReference>
<protein>
    <submittedName>
        <fullName evidence="1">Uncharacterized protein</fullName>
    </submittedName>
</protein>
<evidence type="ECO:0000313" key="1">
    <source>
        <dbReference type="EMBL" id="KAJ7527475.1"/>
    </source>
</evidence>